<gene>
    <name evidence="1" type="ORF">EEL30_06520</name>
</gene>
<dbReference type="EMBL" id="CP033464">
    <property type="protein sequence ID" value="QDX92051.1"/>
    <property type="molecule type" value="Genomic_DNA"/>
</dbReference>
<reference evidence="1 2" key="1">
    <citation type="submission" date="2018-11" db="EMBL/GenBank/DDBJ databases">
        <title>Phylogenetic determinants of toxin gene distribution in genomes of Brevibacillus laterosporus.</title>
        <authorList>
            <person name="Glare T.R."/>
            <person name="Durrant A."/>
            <person name="Berry C."/>
            <person name="Palma L."/>
            <person name="Ormskirk M."/>
            <person name="Cox M.O."/>
        </authorList>
    </citation>
    <scope>NUCLEOTIDE SEQUENCE [LARGE SCALE GENOMIC DNA]</scope>
    <source>
        <strain evidence="1 2">1821L</strain>
    </source>
</reference>
<dbReference type="AlphaFoldDB" id="A0A518V4X8"/>
<sequence length="265" mass="30863">MTNSLPVWWAFLLPKYDKGREVMAIASSLVRDLLVHTGFFEGHDGFSTVTGNFDRQGLSFGILQFNFGQETLQPVLQNYIKYHESEFTSIFGKEKAAILKKVVFDYRKEDQVSWGTSISLRGGGVVQDWKIPFQDMGRSRNNQKYQEDAGMRYVGRAEDHCERFGLITTQGLAFMFDHMVQTYRFLDERPMLLKIRELEDEYRKTHNGERLPDQDRLSVILDYISESANQKLRRSLIKDGYGNYVGKRYDISDFGYGSLSYYSYF</sequence>
<accession>A0A518V4X8</accession>
<organism evidence="1 2">
    <name type="scientific">Brevibacillus laterosporus</name>
    <name type="common">Bacillus laterosporus</name>
    <dbReference type="NCBI Taxonomy" id="1465"/>
    <lineage>
        <taxon>Bacteria</taxon>
        <taxon>Bacillati</taxon>
        <taxon>Bacillota</taxon>
        <taxon>Bacilli</taxon>
        <taxon>Bacillales</taxon>
        <taxon>Paenibacillaceae</taxon>
        <taxon>Brevibacillus</taxon>
    </lineage>
</organism>
<dbReference type="OrthoDB" id="2572716at2"/>
<name>A0A518V4X8_BRELA</name>
<evidence type="ECO:0000313" key="2">
    <source>
        <dbReference type="Proteomes" id="UP000319432"/>
    </source>
</evidence>
<dbReference type="Proteomes" id="UP000319432">
    <property type="component" value="Chromosome"/>
</dbReference>
<evidence type="ECO:0000313" key="1">
    <source>
        <dbReference type="EMBL" id="QDX92051.1"/>
    </source>
</evidence>
<keyword evidence="2" id="KW-1185">Reference proteome</keyword>
<proteinExistence type="predicted"/>
<protein>
    <submittedName>
        <fullName evidence="1">Uncharacterized protein</fullName>
    </submittedName>
</protein>